<dbReference type="GeneID" id="93710217"/>
<evidence type="ECO:0000259" key="1">
    <source>
        <dbReference type="Pfam" id="PF03551"/>
    </source>
</evidence>
<dbReference type="GO" id="GO:0003677">
    <property type="term" value="F:DNA binding"/>
    <property type="evidence" value="ECO:0007669"/>
    <property type="project" value="UniProtKB-KW"/>
</dbReference>
<dbReference type="Pfam" id="PF03551">
    <property type="entry name" value="PadR"/>
    <property type="match status" value="1"/>
</dbReference>
<organism evidence="2 3">
    <name type="scientific">Priestia endophytica DSM 13796</name>
    <dbReference type="NCBI Taxonomy" id="1121089"/>
    <lineage>
        <taxon>Bacteria</taxon>
        <taxon>Bacillati</taxon>
        <taxon>Bacillota</taxon>
        <taxon>Bacilli</taxon>
        <taxon>Bacillales</taxon>
        <taxon>Bacillaceae</taxon>
        <taxon>Priestia</taxon>
    </lineage>
</organism>
<dbReference type="InterPro" id="IPR036388">
    <property type="entry name" value="WH-like_DNA-bd_sf"/>
</dbReference>
<accession>A0A1I5YRC8</accession>
<dbReference type="SUPFAM" id="SSF46785">
    <property type="entry name" value="Winged helix' DNA-binding domain"/>
    <property type="match status" value="1"/>
</dbReference>
<name>A0A1I5YRC8_9BACI</name>
<dbReference type="InterPro" id="IPR052509">
    <property type="entry name" value="Metal_resp_DNA-bind_regulator"/>
</dbReference>
<evidence type="ECO:0000313" key="3">
    <source>
        <dbReference type="Proteomes" id="UP000182762"/>
    </source>
</evidence>
<dbReference type="RefSeq" id="WP_061805917.1">
    <property type="nucleotide sequence ID" value="NZ_FOXX01000003.1"/>
</dbReference>
<keyword evidence="3" id="KW-1185">Reference proteome</keyword>
<gene>
    <name evidence="2" type="ORF">SAMN02745910_01509</name>
</gene>
<evidence type="ECO:0000313" key="2">
    <source>
        <dbReference type="EMBL" id="SFQ46799.1"/>
    </source>
</evidence>
<dbReference type="EMBL" id="FOXX01000003">
    <property type="protein sequence ID" value="SFQ46799.1"/>
    <property type="molecule type" value="Genomic_DNA"/>
</dbReference>
<comment type="caution">
    <text evidence="2">The sequence shown here is derived from an EMBL/GenBank/DDBJ whole genome shotgun (WGS) entry which is preliminary data.</text>
</comment>
<dbReference type="PANTHER" id="PTHR33169:SF14">
    <property type="entry name" value="TRANSCRIPTIONAL REGULATOR RV3488"/>
    <property type="match status" value="1"/>
</dbReference>
<dbReference type="InterPro" id="IPR036390">
    <property type="entry name" value="WH_DNA-bd_sf"/>
</dbReference>
<reference evidence="2 3" key="1">
    <citation type="submission" date="2016-10" db="EMBL/GenBank/DDBJ databases">
        <authorList>
            <person name="Varghese N."/>
            <person name="Submissions S."/>
        </authorList>
    </citation>
    <scope>NUCLEOTIDE SEQUENCE [LARGE SCALE GENOMIC DNA]</scope>
    <source>
        <strain evidence="2 3">DSM 13796</strain>
    </source>
</reference>
<protein>
    <submittedName>
        <fullName evidence="2">DNA-binding transcriptional regulator, PadR family</fullName>
    </submittedName>
</protein>
<dbReference type="PANTHER" id="PTHR33169">
    <property type="entry name" value="PADR-FAMILY TRANSCRIPTIONAL REGULATOR"/>
    <property type="match status" value="1"/>
</dbReference>
<keyword evidence="2" id="KW-0238">DNA-binding</keyword>
<dbReference type="InterPro" id="IPR005149">
    <property type="entry name" value="Tscrpt_reg_PadR_N"/>
</dbReference>
<sequence>MSLSLEIFILGILSEGHSHPYEIKKTILKNLSDEENLKIKDGTLYYRFDTLLKKELIQKVEVVREANRPDKTMYAITDKGREVLKEDIYKSFKNFSNIKTVYSSILFLKHVDLQIVMFLVQEAIEKVKKQREQLINESAAEWWESRETEIDYGKKEDYHFVKNHFNEAIDFNLAGLEKFLAFLKQKQ</sequence>
<dbReference type="Gene3D" id="1.10.10.10">
    <property type="entry name" value="Winged helix-like DNA-binding domain superfamily/Winged helix DNA-binding domain"/>
    <property type="match status" value="1"/>
</dbReference>
<dbReference type="Proteomes" id="UP000182762">
    <property type="component" value="Unassembled WGS sequence"/>
</dbReference>
<proteinExistence type="predicted"/>
<feature type="domain" description="Transcription regulator PadR N-terminal" evidence="1">
    <location>
        <begin position="9"/>
        <end position="86"/>
    </location>
</feature>